<keyword evidence="16" id="KW-1185">Reference proteome</keyword>
<dbReference type="InterPro" id="IPR034197">
    <property type="entry name" value="Peptidases_S8_3"/>
</dbReference>
<dbReference type="Gene3D" id="3.40.50.200">
    <property type="entry name" value="Peptidase S8/S53 domain"/>
    <property type="match status" value="2"/>
</dbReference>
<dbReference type="InterPro" id="IPR037045">
    <property type="entry name" value="S8pro/Inhibitor_I9_sf"/>
</dbReference>
<dbReference type="InterPro" id="IPR003137">
    <property type="entry name" value="PA_domain"/>
</dbReference>
<keyword evidence="6" id="KW-0325">Glycoprotein</keyword>
<dbReference type="FunFam" id="3.30.70.80:FF:000002">
    <property type="entry name" value="Subtilisin-like protease SBT5.3"/>
    <property type="match status" value="1"/>
</dbReference>
<dbReference type="FunFam" id="3.50.30.30:FF:000005">
    <property type="entry name" value="subtilisin-like protease SBT1.5"/>
    <property type="match status" value="1"/>
</dbReference>
<dbReference type="Pfam" id="PF02225">
    <property type="entry name" value="PA"/>
    <property type="match status" value="1"/>
</dbReference>
<protein>
    <submittedName>
        <fullName evidence="15">Uncharacterized protein</fullName>
    </submittedName>
</protein>
<evidence type="ECO:0000259" key="11">
    <source>
        <dbReference type="Pfam" id="PF00082"/>
    </source>
</evidence>
<dbReference type="FunFam" id="2.60.40.2310:FF:000002">
    <property type="entry name" value="p69E protein-like"/>
    <property type="match status" value="1"/>
</dbReference>
<keyword evidence="5 8" id="KW-0720">Serine protease</keyword>
<feature type="active site" description="Charge relay system" evidence="7 8">
    <location>
        <position position="613"/>
    </location>
</feature>
<evidence type="ECO:0000313" key="15">
    <source>
        <dbReference type="EMBL" id="KAF7143389.1"/>
    </source>
</evidence>
<dbReference type="PRINTS" id="PR00723">
    <property type="entry name" value="SUBTILISIN"/>
</dbReference>
<feature type="compositionally biased region" description="Polar residues" evidence="9">
    <location>
        <begin position="214"/>
        <end position="232"/>
    </location>
</feature>
<feature type="active site" description="Charge relay system" evidence="7 8">
    <location>
        <position position="156"/>
    </location>
</feature>
<feature type="region of interest" description="Disordered" evidence="9">
    <location>
        <begin position="213"/>
        <end position="232"/>
    </location>
</feature>
<dbReference type="PROSITE" id="PS51892">
    <property type="entry name" value="SUBTILASE"/>
    <property type="match status" value="1"/>
</dbReference>
<dbReference type="PROSITE" id="PS00138">
    <property type="entry name" value="SUBTILASE_SER"/>
    <property type="match status" value="1"/>
</dbReference>
<sequence>MREKSMEMELSKLLLLVFLFSVIFQTPASAVKQSYIVYMGVHSHGLKDAMASVSKVKESHNEFLASFLGSTEKAKESIFYSYTRDINGFAATLDEEEAAAIAMHPNVVSVFLNKGKHLHTTHSWEFMLLEQNGVAQHNSLWSRASYGEDIIIGNLDSGVWPESESFSDKGFGAVPAKWKGFCENDTSTGVPCNRKLIGARYFNKAYISDGGELNASTNSPRDNNGHGSHTLSTAGGNFVPGANVFGLFNGTAKGGSPKARVAAYKVCWPPNPHGGECYDGDILAAFDAAIHEGVDVLSVSLGRPATDYFWDATAIGSFHAVMNGVVVVCSAGNDGPRDYTVTNVAPWILTVGASTIDRKFVTLVKLPNGKRFEVSFLIISSLCIPAWEFLLFFIQSPYSLKSHLLFVLREQAFLSLYREDVNSIPLSAAHTLKPRMPQLKKRKNNLSKDFSSKSMLCKEGTLDPKKVKGKILVCLRGENARVEKGILAALAGAVGMILCNDESDGNEIIADPHYLPASHINYTDGLLVYAYINSTEDPKAYITASTAEMHTEPAPFMASFSSKGPNFVTPEILKPDITAPGVSIIAAYTEASSPTENDFDKRRTAFTTESGTSMSCPHVSGVVGLLKKLHPDWSPGAIKSAIMSTARTRDNTVNPLRNGTSMKATPFSYGAGHVRPNRAADPGLVYDLNANDYLDFLCGIGYNQTTIKLFSKAPYSCPSNFSLLDFNYPSITVPNLSGSVTVSRTVKNVGSPGVYAASIRKPRGVLVSVEPDVLKFDRTGEEKSFKLTLTNKKLSGAGEYVFGQLLWSDGRHHVRSPIVVASKAVEKKSAQLEVAGGIRSGI</sequence>
<evidence type="ECO:0000256" key="2">
    <source>
        <dbReference type="ARBA" id="ARBA00022670"/>
    </source>
</evidence>
<evidence type="ECO:0000256" key="5">
    <source>
        <dbReference type="ARBA" id="ARBA00022825"/>
    </source>
</evidence>
<organism evidence="15 16">
    <name type="scientific">Rhododendron simsii</name>
    <name type="common">Sims's rhododendron</name>
    <dbReference type="NCBI Taxonomy" id="118357"/>
    <lineage>
        <taxon>Eukaryota</taxon>
        <taxon>Viridiplantae</taxon>
        <taxon>Streptophyta</taxon>
        <taxon>Embryophyta</taxon>
        <taxon>Tracheophyta</taxon>
        <taxon>Spermatophyta</taxon>
        <taxon>Magnoliopsida</taxon>
        <taxon>eudicotyledons</taxon>
        <taxon>Gunneridae</taxon>
        <taxon>Pentapetalae</taxon>
        <taxon>asterids</taxon>
        <taxon>Ericales</taxon>
        <taxon>Ericaceae</taxon>
        <taxon>Ericoideae</taxon>
        <taxon>Rhodoreae</taxon>
        <taxon>Rhododendron</taxon>
    </lineage>
</organism>
<dbReference type="InterPro" id="IPR015500">
    <property type="entry name" value="Peptidase_S8_subtilisin-rel"/>
</dbReference>
<evidence type="ECO:0000259" key="13">
    <source>
        <dbReference type="Pfam" id="PF05922"/>
    </source>
</evidence>
<reference evidence="15" key="1">
    <citation type="submission" date="2019-11" db="EMBL/GenBank/DDBJ databases">
        <authorList>
            <person name="Liu Y."/>
            <person name="Hou J."/>
            <person name="Li T.-Q."/>
            <person name="Guan C.-H."/>
            <person name="Wu X."/>
            <person name="Wu H.-Z."/>
            <person name="Ling F."/>
            <person name="Zhang R."/>
            <person name="Shi X.-G."/>
            <person name="Ren J.-P."/>
            <person name="Chen E.-F."/>
            <person name="Sun J.-M."/>
        </authorList>
    </citation>
    <scope>NUCLEOTIDE SEQUENCE</scope>
    <source>
        <strain evidence="15">Adult_tree_wgs_1</strain>
        <tissue evidence="15">Leaves</tissue>
    </source>
</reference>
<dbReference type="SUPFAM" id="SSF52025">
    <property type="entry name" value="PA domain"/>
    <property type="match status" value="1"/>
</dbReference>
<dbReference type="Pfam" id="PF00082">
    <property type="entry name" value="Peptidase_S8"/>
    <property type="match status" value="1"/>
</dbReference>
<dbReference type="InterPro" id="IPR010259">
    <property type="entry name" value="S8pro/Inhibitor_I9"/>
</dbReference>
<comment type="caution">
    <text evidence="15">The sequence shown here is derived from an EMBL/GenBank/DDBJ whole genome shotgun (WGS) entry which is preliminary data.</text>
</comment>
<evidence type="ECO:0000256" key="8">
    <source>
        <dbReference type="PROSITE-ProRule" id="PRU01240"/>
    </source>
</evidence>
<dbReference type="Proteomes" id="UP000626092">
    <property type="component" value="Unassembled WGS sequence"/>
</dbReference>
<comment type="similarity">
    <text evidence="1 8">Belongs to the peptidase S8 family.</text>
</comment>
<dbReference type="Pfam" id="PF05922">
    <property type="entry name" value="Inhibitor_I9"/>
    <property type="match status" value="1"/>
</dbReference>
<keyword evidence="2 8" id="KW-0645">Protease</keyword>
<dbReference type="CDD" id="cd02120">
    <property type="entry name" value="PA_subtilisin_like"/>
    <property type="match status" value="1"/>
</dbReference>
<keyword evidence="3 10" id="KW-0732">Signal</keyword>
<evidence type="ECO:0000256" key="10">
    <source>
        <dbReference type="SAM" id="SignalP"/>
    </source>
</evidence>
<dbReference type="Gene3D" id="3.30.70.80">
    <property type="entry name" value="Peptidase S8 propeptide/proteinase inhibitor I9"/>
    <property type="match status" value="1"/>
</dbReference>
<evidence type="ECO:0000259" key="12">
    <source>
        <dbReference type="Pfam" id="PF02225"/>
    </source>
</evidence>
<dbReference type="EMBL" id="WJXA01000005">
    <property type="protein sequence ID" value="KAF7143389.1"/>
    <property type="molecule type" value="Genomic_DNA"/>
</dbReference>
<keyword evidence="4 8" id="KW-0378">Hydrolase</keyword>
<dbReference type="InterPro" id="IPR045051">
    <property type="entry name" value="SBT"/>
</dbReference>
<gene>
    <name evidence="15" type="ORF">RHSIM_Rhsim05G0181400</name>
</gene>
<dbReference type="Gene3D" id="2.60.40.2310">
    <property type="match status" value="1"/>
</dbReference>
<evidence type="ECO:0000313" key="16">
    <source>
        <dbReference type="Proteomes" id="UP000626092"/>
    </source>
</evidence>
<evidence type="ECO:0000256" key="3">
    <source>
        <dbReference type="ARBA" id="ARBA00022729"/>
    </source>
</evidence>
<accession>A0A834GVV2</accession>
<dbReference type="SUPFAM" id="SSF52743">
    <property type="entry name" value="Subtilisin-like"/>
    <property type="match status" value="1"/>
</dbReference>
<dbReference type="InterPro" id="IPR036852">
    <property type="entry name" value="Peptidase_S8/S53_dom_sf"/>
</dbReference>
<feature type="domain" description="Peptidase S8/S53" evidence="11">
    <location>
        <begin position="147"/>
        <end position="670"/>
    </location>
</feature>
<dbReference type="InterPro" id="IPR041469">
    <property type="entry name" value="Subtilisin-like_FN3"/>
</dbReference>
<evidence type="ECO:0000256" key="6">
    <source>
        <dbReference type="ARBA" id="ARBA00023180"/>
    </source>
</evidence>
<dbReference type="InterPro" id="IPR046450">
    <property type="entry name" value="PA_dom_sf"/>
</dbReference>
<proteinExistence type="inferred from homology"/>
<feature type="domain" description="Inhibitor I9" evidence="13">
    <location>
        <begin position="34"/>
        <end position="119"/>
    </location>
</feature>
<feature type="domain" description="Subtilisin-like protease fibronectin type-III" evidence="14">
    <location>
        <begin position="725"/>
        <end position="820"/>
    </location>
</feature>
<feature type="signal peptide" evidence="10">
    <location>
        <begin position="1"/>
        <end position="30"/>
    </location>
</feature>
<dbReference type="GO" id="GO:0004252">
    <property type="term" value="F:serine-type endopeptidase activity"/>
    <property type="evidence" value="ECO:0007669"/>
    <property type="project" value="UniProtKB-UniRule"/>
</dbReference>
<feature type="active site" description="Charge relay system" evidence="7 8">
    <location>
        <position position="226"/>
    </location>
</feature>
<dbReference type="GO" id="GO:0006508">
    <property type="term" value="P:proteolysis"/>
    <property type="evidence" value="ECO:0007669"/>
    <property type="project" value="UniProtKB-KW"/>
</dbReference>
<dbReference type="CDD" id="cd04852">
    <property type="entry name" value="Peptidases_S8_3"/>
    <property type="match status" value="1"/>
</dbReference>
<dbReference type="InterPro" id="IPR023828">
    <property type="entry name" value="Peptidase_S8_Ser-AS"/>
</dbReference>
<dbReference type="InterPro" id="IPR000209">
    <property type="entry name" value="Peptidase_S8/S53_dom"/>
</dbReference>
<evidence type="ECO:0000256" key="4">
    <source>
        <dbReference type="ARBA" id="ARBA00022801"/>
    </source>
</evidence>
<dbReference type="AlphaFoldDB" id="A0A834GVV2"/>
<feature type="domain" description="PA" evidence="12">
    <location>
        <begin position="463"/>
        <end position="526"/>
    </location>
</feature>
<dbReference type="Pfam" id="PF17766">
    <property type="entry name" value="fn3_6"/>
    <property type="match status" value="1"/>
</dbReference>
<dbReference type="OrthoDB" id="206201at2759"/>
<feature type="chain" id="PRO_5033011222" evidence="10">
    <location>
        <begin position="31"/>
        <end position="842"/>
    </location>
</feature>
<evidence type="ECO:0000256" key="1">
    <source>
        <dbReference type="ARBA" id="ARBA00011073"/>
    </source>
</evidence>
<dbReference type="FunFam" id="3.40.50.200:FF:000006">
    <property type="entry name" value="Subtilisin-like protease SBT1.5"/>
    <property type="match status" value="1"/>
</dbReference>
<evidence type="ECO:0000256" key="7">
    <source>
        <dbReference type="PIRSR" id="PIRSR615500-1"/>
    </source>
</evidence>
<evidence type="ECO:0000259" key="14">
    <source>
        <dbReference type="Pfam" id="PF17766"/>
    </source>
</evidence>
<evidence type="ECO:0000256" key="9">
    <source>
        <dbReference type="SAM" id="MobiDB-lite"/>
    </source>
</evidence>
<name>A0A834GVV2_RHOSS</name>
<dbReference type="PANTHER" id="PTHR10795">
    <property type="entry name" value="PROPROTEIN CONVERTASE SUBTILISIN/KEXIN"/>
    <property type="match status" value="1"/>
</dbReference>